<keyword evidence="3" id="KW-1185">Reference proteome</keyword>
<proteinExistence type="predicted"/>
<protein>
    <submittedName>
        <fullName evidence="2">Uncharacterized protein</fullName>
    </submittedName>
</protein>
<evidence type="ECO:0000313" key="3">
    <source>
        <dbReference type="Proteomes" id="UP001152795"/>
    </source>
</evidence>
<dbReference type="Proteomes" id="UP001152795">
    <property type="component" value="Unassembled WGS sequence"/>
</dbReference>
<accession>A0A7D9JHA6</accession>
<evidence type="ECO:0000256" key="1">
    <source>
        <dbReference type="SAM" id="MobiDB-lite"/>
    </source>
</evidence>
<dbReference type="OrthoDB" id="10025068at2759"/>
<dbReference type="Gene3D" id="2.40.10.10">
    <property type="entry name" value="Trypsin-like serine proteases"/>
    <property type="match status" value="2"/>
</dbReference>
<feature type="compositionally biased region" description="Basic and acidic residues" evidence="1">
    <location>
        <begin position="1"/>
        <end position="15"/>
    </location>
</feature>
<comment type="caution">
    <text evidence="2">The sequence shown here is derived from an EMBL/GenBank/DDBJ whole genome shotgun (WGS) entry which is preliminary data.</text>
</comment>
<organism evidence="2 3">
    <name type="scientific">Paramuricea clavata</name>
    <name type="common">Red gorgonian</name>
    <name type="synonym">Violescent sea-whip</name>
    <dbReference type="NCBI Taxonomy" id="317549"/>
    <lineage>
        <taxon>Eukaryota</taxon>
        <taxon>Metazoa</taxon>
        <taxon>Cnidaria</taxon>
        <taxon>Anthozoa</taxon>
        <taxon>Octocorallia</taxon>
        <taxon>Malacalcyonacea</taxon>
        <taxon>Plexauridae</taxon>
        <taxon>Paramuricea</taxon>
    </lineage>
</organism>
<name>A0A7D9JHA6_PARCT</name>
<gene>
    <name evidence="2" type="ORF">PACLA_8A066693</name>
</gene>
<dbReference type="AlphaFoldDB" id="A0A7D9JHA6"/>
<dbReference type="Pfam" id="PF13365">
    <property type="entry name" value="Trypsin_2"/>
    <property type="match status" value="1"/>
</dbReference>
<feature type="region of interest" description="Disordered" evidence="1">
    <location>
        <begin position="1"/>
        <end position="24"/>
    </location>
</feature>
<dbReference type="InterPro" id="IPR009003">
    <property type="entry name" value="Peptidase_S1_PA"/>
</dbReference>
<evidence type="ECO:0000313" key="2">
    <source>
        <dbReference type="EMBL" id="CAB4029297.1"/>
    </source>
</evidence>
<sequence>SKESYSTHAQERSPELKASSSQVQDAFEVKESENVVTFEEKEPVIIGGRERVEALMEEACNSSRTEELHMEDLVLIEKYIEISASYVYSRQISAKEPFTQKVRKAMTEDVKKSAYTNLLNNDDDKPSKNDGEFVNRDEQIFNFAKSEVLKNISTQMPARLNEHLVSYMKSIGQIACGKVRATCFLVTDALVITNYHVYRMIENERAEVENPDLPITVRFDYLYPEQTEHIITVEVDEAQDSTLENARLDYKFFRLKQSEGLTKRVPLGPMVRNWQLSNGRVVILGHPEGKELQEEVSVVVGYDAWLNRLNERYKQFSGVHMTNSQLLWNDTKYQDHLSYDTTFFRGSSGSPVIEMNGNIVAMHTQGYALDRPQVNIPNQQENFPHQENLDISGQRNTRKYSLMEFGVQFISICRDIRRWHGENVVKLIFPNYELKLSEEPMDAT</sequence>
<dbReference type="EMBL" id="CACRXK020016076">
    <property type="protein sequence ID" value="CAB4029297.1"/>
    <property type="molecule type" value="Genomic_DNA"/>
</dbReference>
<feature type="non-terminal residue" evidence="2">
    <location>
        <position position="1"/>
    </location>
</feature>
<reference evidence="2" key="1">
    <citation type="submission" date="2020-04" db="EMBL/GenBank/DDBJ databases">
        <authorList>
            <person name="Alioto T."/>
            <person name="Alioto T."/>
            <person name="Gomez Garrido J."/>
        </authorList>
    </citation>
    <scope>NUCLEOTIDE SEQUENCE</scope>
    <source>
        <strain evidence="2">A484AB</strain>
    </source>
</reference>
<dbReference type="PANTHER" id="PTHR14389">
    <property type="entry name" value="SI:CH1073-475A24.1"/>
    <property type="match status" value="1"/>
</dbReference>
<dbReference type="InterPro" id="IPR043504">
    <property type="entry name" value="Peptidase_S1_PA_chymotrypsin"/>
</dbReference>
<dbReference type="PANTHER" id="PTHR14389:SF3">
    <property type="entry name" value="PROTEIN FAM111A-LIKE"/>
    <property type="match status" value="1"/>
</dbReference>
<dbReference type="SUPFAM" id="SSF50494">
    <property type="entry name" value="Trypsin-like serine proteases"/>
    <property type="match status" value="1"/>
</dbReference>